<dbReference type="Proteomes" id="UP001245370">
    <property type="component" value="Unassembled WGS sequence"/>
</dbReference>
<evidence type="ECO:0000313" key="3">
    <source>
        <dbReference type="Proteomes" id="UP001144397"/>
    </source>
</evidence>
<evidence type="ECO:0000313" key="2">
    <source>
        <dbReference type="EMBL" id="MDR6334543.1"/>
    </source>
</evidence>
<dbReference type="AlphaFoldDB" id="A0A9W6CN41"/>
<protein>
    <submittedName>
        <fullName evidence="1">Uncharacterized protein</fullName>
    </submittedName>
</protein>
<comment type="caution">
    <text evidence="1">The sequence shown here is derived from an EMBL/GenBank/DDBJ whole genome shotgun (WGS) entry which is preliminary data.</text>
</comment>
<dbReference type="EMBL" id="BSDO01000004">
    <property type="protein sequence ID" value="GLI23440.1"/>
    <property type="molecule type" value="Genomic_DNA"/>
</dbReference>
<gene>
    <name evidence="2" type="ORF">GGQ86_003025</name>
    <name evidence="1" type="ORF">XFLAVUS301_31140</name>
</gene>
<sequence>MSRRPALFTQADLARVFCAAKRAGMAVRVDLVRGTAEVLPTERVQAITTPDVQPPVEPKRVIVM</sequence>
<name>A0A9W6CN41_XANFL</name>
<evidence type="ECO:0000313" key="1">
    <source>
        <dbReference type="EMBL" id="GLI23440.1"/>
    </source>
</evidence>
<accession>A0A9W6CN41</accession>
<proteinExistence type="predicted"/>
<reference evidence="2 4" key="2">
    <citation type="submission" date="2023-07" db="EMBL/GenBank/DDBJ databases">
        <title>Genomic Encyclopedia of Type Strains, Phase IV (KMG-IV): sequencing the most valuable type-strain genomes for metagenomic binning, comparative biology and taxonomic classification.</title>
        <authorList>
            <person name="Goeker M."/>
        </authorList>
    </citation>
    <scope>NUCLEOTIDE SEQUENCE [LARGE SCALE GENOMIC DNA]</scope>
    <source>
        <strain evidence="2 4">DSM 338</strain>
    </source>
</reference>
<evidence type="ECO:0000313" key="4">
    <source>
        <dbReference type="Proteomes" id="UP001245370"/>
    </source>
</evidence>
<dbReference type="EMBL" id="JAVDPY010000005">
    <property type="protein sequence ID" value="MDR6334543.1"/>
    <property type="molecule type" value="Genomic_DNA"/>
</dbReference>
<keyword evidence="4" id="KW-1185">Reference proteome</keyword>
<reference evidence="1" key="1">
    <citation type="submission" date="2022-12" db="EMBL/GenBank/DDBJ databases">
        <title>Reference genome sequencing for broad-spectrum identification of bacterial and archaeal isolates by mass spectrometry.</title>
        <authorList>
            <person name="Sekiguchi Y."/>
            <person name="Tourlousse D.M."/>
        </authorList>
    </citation>
    <scope>NUCLEOTIDE SEQUENCE</scope>
    <source>
        <strain evidence="1">301</strain>
    </source>
</reference>
<organism evidence="1 3">
    <name type="scientific">Xanthobacter flavus</name>
    <dbReference type="NCBI Taxonomy" id="281"/>
    <lineage>
        <taxon>Bacteria</taxon>
        <taxon>Pseudomonadati</taxon>
        <taxon>Pseudomonadota</taxon>
        <taxon>Alphaproteobacteria</taxon>
        <taxon>Hyphomicrobiales</taxon>
        <taxon>Xanthobacteraceae</taxon>
        <taxon>Xanthobacter</taxon>
    </lineage>
</organism>
<dbReference type="Proteomes" id="UP001144397">
    <property type="component" value="Unassembled WGS sequence"/>
</dbReference>